<evidence type="ECO:0000313" key="10">
    <source>
        <dbReference type="Proteomes" id="UP001165079"/>
    </source>
</evidence>
<dbReference type="InterPro" id="IPR036259">
    <property type="entry name" value="MFS_trans_sf"/>
</dbReference>
<comment type="subcellular location">
    <subcellularLocation>
        <location evidence="1">Cell membrane</location>
        <topology evidence="1">Multi-pass membrane protein</topology>
    </subcellularLocation>
</comment>
<evidence type="ECO:0000256" key="3">
    <source>
        <dbReference type="ARBA" id="ARBA00022475"/>
    </source>
</evidence>
<sequence length="422" mass="43615">MNRSSLALLTRRGFGLLWWGGLISLMGNRMLQVALPITVLSLTGSPTAMTAIVAMAVLPQLLLGPLVGVLVDRWDRRRVMVWSNVAMAASLLPLLLVNRAADLWICAAVTLVNAAIAPFASTAENALLPGVVADAELPAANSLNSLNNNLARLIGPMVGGVATLWLGLRGVVVLDVVTFLAAAAMVYFVGGAHRAVQEAAEGGAVKRFFGEFTDGLKVTVRSRVLVVLSVVLILGSIGEGVMSSLFTVWVTDVLGGGAPELGWLISAQAVGGILGGLVGGWFGARWSPRVLIGVGMLLFGLIDTAIFTYPLLPGSLAHGPIPGIVGMIAVGVPGVVASAAMMTLFQRATDDTHRGRVFAFVGALMSAATLLGTGLVFWLTGPLPVIVVLSIQGVTGVLVGLGALTLLPRAQAVRAEAAHSYA</sequence>
<dbReference type="GO" id="GO:0005886">
    <property type="term" value="C:plasma membrane"/>
    <property type="evidence" value="ECO:0007669"/>
    <property type="project" value="UniProtKB-SubCell"/>
</dbReference>
<dbReference type="Pfam" id="PF07690">
    <property type="entry name" value="MFS_1"/>
    <property type="match status" value="1"/>
</dbReference>
<gene>
    <name evidence="9" type="ORF">Afil01_07050</name>
</gene>
<dbReference type="InterPro" id="IPR020846">
    <property type="entry name" value="MFS_dom"/>
</dbReference>
<proteinExistence type="predicted"/>
<keyword evidence="3" id="KW-1003">Cell membrane</keyword>
<dbReference type="CDD" id="cd06173">
    <property type="entry name" value="MFS_MefA_like"/>
    <property type="match status" value="1"/>
</dbReference>
<keyword evidence="5 7" id="KW-1133">Transmembrane helix</keyword>
<feature type="transmembrane region" description="Helical" evidence="7">
    <location>
        <begin position="261"/>
        <end position="283"/>
    </location>
</feature>
<organism evidence="9 10">
    <name type="scientific">Actinorhabdospora filicis</name>
    <dbReference type="NCBI Taxonomy" id="1785913"/>
    <lineage>
        <taxon>Bacteria</taxon>
        <taxon>Bacillati</taxon>
        <taxon>Actinomycetota</taxon>
        <taxon>Actinomycetes</taxon>
        <taxon>Micromonosporales</taxon>
        <taxon>Micromonosporaceae</taxon>
        <taxon>Actinorhabdospora</taxon>
    </lineage>
</organism>
<feature type="transmembrane region" description="Helical" evidence="7">
    <location>
        <begin position="79"/>
        <end position="96"/>
    </location>
</feature>
<keyword evidence="10" id="KW-1185">Reference proteome</keyword>
<protein>
    <submittedName>
        <fullName evidence="9">MFS transporter</fullName>
    </submittedName>
</protein>
<dbReference type="RefSeq" id="WP_285661114.1">
    <property type="nucleotide sequence ID" value="NZ_BSTX01000001.1"/>
</dbReference>
<evidence type="ECO:0000256" key="7">
    <source>
        <dbReference type="SAM" id="Phobius"/>
    </source>
</evidence>
<evidence type="ECO:0000256" key="1">
    <source>
        <dbReference type="ARBA" id="ARBA00004651"/>
    </source>
</evidence>
<feature type="transmembrane region" description="Helical" evidence="7">
    <location>
        <begin position="385"/>
        <end position="407"/>
    </location>
</feature>
<evidence type="ECO:0000256" key="2">
    <source>
        <dbReference type="ARBA" id="ARBA00022448"/>
    </source>
</evidence>
<feature type="transmembrane region" description="Helical" evidence="7">
    <location>
        <begin position="357"/>
        <end position="379"/>
    </location>
</feature>
<feature type="transmembrane region" description="Helical" evidence="7">
    <location>
        <begin position="6"/>
        <end position="26"/>
    </location>
</feature>
<dbReference type="GO" id="GO:0022857">
    <property type="term" value="F:transmembrane transporter activity"/>
    <property type="evidence" value="ECO:0007669"/>
    <property type="project" value="InterPro"/>
</dbReference>
<accession>A0A9W6SH45</accession>
<dbReference type="Gene3D" id="1.20.1250.20">
    <property type="entry name" value="MFS general substrate transporter like domains"/>
    <property type="match status" value="2"/>
</dbReference>
<keyword evidence="6 7" id="KW-0472">Membrane</keyword>
<dbReference type="PROSITE" id="PS50850">
    <property type="entry name" value="MFS"/>
    <property type="match status" value="1"/>
</dbReference>
<dbReference type="SUPFAM" id="SSF103473">
    <property type="entry name" value="MFS general substrate transporter"/>
    <property type="match status" value="1"/>
</dbReference>
<feature type="transmembrane region" description="Helical" evidence="7">
    <location>
        <begin position="290"/>
        <end position="312"/>
    </location>
</feature>
<evidence type="ECO:0000256" key="5">
    <source>
        <dbReference type="ARBA" id="ARBA00022989"/>
    </source>
</evidence>
<name>A0A9W6SH45_9ACTN</name>
<dbReference type="PANTHER" id="PTHR43266:SF10">
    <property type="entry name" value="BACILYSIN EXPORTER BACE-RELATED"/>
    <property type="match status" value="1"/>
</dbReference>
<evidence type="ECO:0000313" key="9">
    <source>
        <dbReference type="EMBL" id="GLZ75898.1"/>
    </source>
</evidence>
<dbReference type="EMBL" id="BSTX01000001">
    <property type="protein sequence ID" value="GLZ75898.1"/>
    <property type="molecule type" value="Genomic_DNA"/>
</dbReference>
<reference evidence="9" key="1">
    <citation type="submission" date="2023-03" db="EMBL/GenBank/DDBJ databases">
        <title>Actinorhabdospora filicis NBRC 111898.</title>
        <authorList>
            <person name="Ichikawa N."/>
            <person name="Sato H."/>
            <person name="Tonouchi N."/>
        </authorList>
    </citation>
    <scope>NUCLEOTIDE SEQUENCE</scope>
    <source>
        <strain evidence="9">NBRC 111898</strain>
    </source>
</reference>
<evidence type="ECO:0000259" key="8">
    <source>
        <dbReference type="PROSITE" id="PS50850"/>
    </source>
</evidence>
<dbReference type="Proteomes" id="UP001165079">
    <property type="component" value="Unassembled WGS sequence"/>
</dbReference>
<feature type="transmembrane region" description="Helical" evidence="7">
    <location>
        <begin position="166"/>
        <end position="189"/>
    </location>
</feature>
<feature type="transmembrane region" description="Helical" evidence="7">
    <location>
        <begin position="324"/>
        <end position="345"/>
    </location>
</feature>
<comment type="caution">
    <text evidence="9">The sequence shown here is derived from an EMBL/GenBank/DDBJ whole genome shotgun (WGS) entry which is preliminary data.</text>
</comment>
<dbReference type="PANTHER" id="PTHR43266">
    <property type="entry name" value="MACROLIDE-EFFLUX PROTEIN"/>
    <property type="match status" value="1"/>
</dbReference>
<feature type="transmembrane region" description="Helical" evidence="7">
    <location>
        <begin position="224"/>
        <end position="249"/>
    </location>
</feature>
<dbReference type="InterPro" id="IPR011701">
    <property type="entry name" value="MFS"/>
</dbReference>
<feature type="domain" description="Major facilitator superfamily (MFS) profile" evidence="8">
    <location>
        <begin position="224"/>
        <end position="422"/>
    </location>
</feature>
<dbReference type="AlphaFoldDB" id="A0A9W6SH45"/>
<keyword evidence="2" id="KW-0813">Transport</keyword>
<evidence type="ECO:0000256" key="4">
    <source>
        <dbReference type="ARBA" id="ARBA00022692"/>
    </source>
</evidence>
<evidence type="ECO:0000256" key="6">
    <source>
        <dbReference type="ARBA" id="ARBA00023136"/>
    </source>
</evidence>
<keyword evidence="4 7" id="KW-0812">Transmembrane</keyword>